<keyword evidence="2" id="KW-1185">Reference proteome</keyword>
<proteinExistence type="predicted"/>
<reference evidence="1 2" key="1">
    <citation type="journal article" date="2024" name="Ann. Entomol. Soc. Am.">
        <title>Genomic analyses of the southern and eastern yellowjacket wasps (Hymenoptera: Vespidae) reveal evolutionary signatures of social life.</title>
        <authorList>
            <person name="Catto M.A."/>
            <person name="Caine P.B."/>
            <person name="Orr S.E."/>
            <person name="Hunt B.G."/>
            <person name="Goodisman M.A.D."/>
        </authorList>
    </citation>
    <scope>NUCLEOTIDE SEQUENCE [LARGE SCALE GENOMIC DNA]</scope>
    <source>
        <strain evidence="1">233</strain>
        <tissue evidence="1">Head and thorax</tissue>
    </source>
</reference>
<protein>
    <submittedName>
        <fullName evidence="1">Uncharacterized protein</fullName>
    </submittedName>
</protein>
<name>A0ABD1ZYP5_VESSQ</name>
<sequence length="126" mass="14549">MQDGFDNSPRELISSIPVYTFILRLSNVLLPQLPPDADLVKSLTVQCGPVFQEMCKMGLVTVERSRYLPLNYTYLMECLEEIFSVVISFHFFDTVKVKNSLRKIVTHALHVLLWRFNTAVPIIFIK</sequence>
<dbReference type="AlphaFoldDB" id="A0ABD1ZYP5"/>
<dbReference type="Proteomes" id="UP001607302">
    <property type="component" value="Unassembled WGS sequence"/>
</dbReference>
<accession>A0ABD1ZYP5</accession>
<organism evidence="1 2">
    <name type="scientific">Vespula squamosa</name>
    <name type="common">Southern yellow jacket</name>
    <name type="synonym">Wasp</name>
    <dbReference type="NCBI Taxonomy" id="30214"/>
    <lineage>
        <taxon>Eukaryota</taxon>
        <taxon>Metazoa</taxon>
        <taxon>Ecdysozoa</taxon>
        <taxon>Arthropoda</taxon>
        <taxon>Hexapoda</taxon>
        <taxon>Insecta</taxon>
        <taxon>Pterygota</taxon>
        <taxon>Neoptera</taxon>
        <taxon>Endopterygota</taxon>
        <taxon>Hymenoptera</taxon>
        <taxon>Apocrita</taxon>
        <taxon>Aculeata</taxon>
        <taxon>Vespoidea</taxon>
        <taxon>Vespidae</taxon>
        <taxon>Vespinae</taxon>
        <taxon>Vespula</taxon>
    </lineage>
</organism>
<evidence type="ECO:0000313" key="1">
    <source>
        <dbReference type="EMBL" id="KAL2712645.1"/>
    </source>
</evidence>
<gene>
    <name evidence="1" type="ORF">V1478_018168</name>
</gene>
<dbReference type="EMBL" id="JAUDFV010000166">
    <property type="protein sequence ID" value="KAL2712645.1"/>
    <property type="molecule type" value="Genomic_DNA"/>
</dbReference>
<comment type="caution">
    <text evidence="1">The sequence shown here is derived from an EMBL/GenBank/DDBJ whole genome shotgun (WGS) entry which is preliminary data.</text>
</comment>
<evidence type="ECO:0000313" key="2">
    <source>
        <dbReference type="Proteomes" id="UP001607302"/>
    </source>
</evidence>